<feature type="region of interest" description="Disordered" evidence="1">
    <location>
        <begin position="228"/>
        <end position="255"/>
    </location>
</feature>
<sequence>PRVAIRSPLPRHSSPLRESAIATGRARGLHTESRREEMEGGRREPNWSEDVEDLVDRGDVDGAVALLESVVAGLGSSGASPGDAVDGDLRLAAALGDLAHLHASRGCSLQADELRARALLLRDGVDHARRAPSLSSLPSPAQAPRDSEQVTDRVPEREDPGRPVAAAALDNDDNDDDWEAFADRSLLDTAGVSSCQPEDEAQIKATTKRRGRGCFLYKKDGLYSDQRDVGGISVHSDSDEESDRQGRGETTESSLSRLGTRHVLVLYDFLPSTCTTELEKPFEGFRDHGFAIRWVHDTCALAVFRSPSIVHLHGLRMVKTKVKKHGLQPHHFTSRLSHGMIFSLSTRSSHNSLLLAPSADQARNIVRCPFKIRPIDENDKLLSQISTTDLEPSYPRPKTSARTAQRLIAQGMGLKLRTDFGSRELRIQEAARKDRIQSRQVMRDDAWGPDDP</sequence>
<feature type="region of interest" description="Disordered" evidence="1">
    <location>
        <begin position="1"/>
        <end position="50"/>
    </location>
</feature>
<gene>
    <name evidence="2" type="primary">GIDRP88_0</name>
    <name evidence="2" type="ORF">g.66601</name>
</gene>
<accession>A0A1D1ZJC6</accession>
<feature type="compositionally biased region" description="Basic and acidic residues" evidence="1">
    <location>
        <begin position="431"/>
        <end position="446"/>
    </location>
</feature>
<evidence type="ECO:0000256" key="1">
    <source>
        <dbReference type="SAM" id="MobiDB-lite"/>
    </source>
</evidence>
<dbReference type="PANTHER" id="PTHR21678:SF0">
    <property type="entry name" value="C3H1-TYPE DOMAIN-CONTAINING PROTEIN"/>
    <property type="match status" value="1"/>
</dbReference>
<proteinExistence type="predicted"/>
<dbReference type="PANTHER" id="PTHR21678">
    <property type="entry name" value="GROWTH INHIBITION AND DIFFERENTIATION RELATED PROTEIN 88"/>
    <property type="match status" value="1"/>
</dbReference>
<feature type="region of interest" description="Disordered" evidence="1">
    <location>
        <begin position="130"/>
        <end position="175"/>
    </location>
</feature>
<dbReference type="EMBL" id="GDJX01001081">
    <property type="protein sequence ID" value="JAT66855.1"/>
    <property type="molecule type" value="Transcribed_RNA"/>
</dbReference>
<feature type="compositionally biased region" description="Basic and acidic residues" evidence="1">
    <location>
        <begin position="29"/>
        <end position="46"/>
    </location>
</feature>
<name>A0A1D1ZJC6_9ARAE</name>
<organism evidence="2">
    <name type="scientific">Anthurium amnicola</name>
    <dbReference type="NCBI Taxonomy" id="1678845"/>
    <lineage>
        <taxon>Eukaryota</taxon>
        <taxon>Viridiplantae</taxon>
        <taxon>Streptophyta</taxon>
        <taxon>Embryophyta</taxon>
        <taxon>Tracheophyta</taxon>
        <taxon>Spermatophyta</taxon>
        <taxon>Magnoliopsida</taxon>
        <taxon>Liliopsida</taxon>
        <taxon>Araceae</taxon>
        <taxon>Pothoideae</taxon>
        <taxon>Potheae</taxon>
        <taxon>Anthurium</taxon>
    </lineage>
</organism>
<feature type="non-terminal residue" evidence="2">
    <location>
        <position position="1"/>
    </location>
</feature>
<dbReference type="InterPro" id="IPR039884">
    <property type="entry name" value="R3HC1/R3HCL"/>
</dbReference>
<protein>
    <submittedName>
        <fullName evidence="2">Growth inhibition and differentiation-related protein 88</fullName>
    </submittedName>
</protein>
<feature type="region of interest" description="Disordered" evidence="1">
    <location>
        <begin position="431"/>
        <end position="452"/>
    </location>
</feature>
<feature type="compositionally biased region" description="Low complexity" evidence="1">
    <location>
        <begin position="131"/>
        <end position="144"/>
    </location>
</feature>
<reference evidence="2" key="1">
    <citation type="submission" date="2015-07" db="EMBL/GenBank/DDBJ databases">
        <title>Transcriptome Assembly of Anthurium amnicola.</title>
        <authorList>
            <person name="Suzuki J."/>
        </authorList>
    </citation>
    <scope>NUCLEOTIDE SEQUENCE</scope>
</reference>
<dbReference type="AlphaFoldDB" id="A0A1D1ZJC6"/>
<evidence type="ECO:0000313" key="2">
    <source>
        <dbReference type="EMBL" id="JAT66855.1"/>
    </source>
</evidence>
<feature type="compositionally biased region" description="Basic and acidic residues" evidence="1">
    <location>
        <begin position="145"/>
        <end position="161"/>
    </location>
</feature>